<gene>
    <name evidence="4" type="ORF">SAMN04489864_109173</name>
</gene>
<comment type="similarity">
    <text evidence="1">Belongs to the membrane fusion protein (MFP) (TC 8.A.1) family.</text>
</comment>
<dbReference type="Gene3D" id="1.10.287.470">
    <property type="entry name" value="Helix hairpin bin"/>
    <property type="match status" value="1"/>
</dbReference>
<evidence type="ECO:0000256" key="1">
    <source>
        <dbReference type="ARBA" id="ARBA00009477"/>
    </source>
</evidence>
<protein>
    <submittedName>
        <fullName evidence="4">RND family efflux transporter, MFP subunit</fullName>
    </submittedName>
</protein>
<dbReference type="InterPro" id="IPR058625">
    <property type="entry name" value="MdtA-like_BSH"/>
</dbReference>
<dbReference type="PANTHER" id="PTHR30469:SF15">
    <property type="entry name" value="HLYD FAMILY OF SECRETION PROTEINS"/>
    <property type="match status" value="1"/>
</dbReference>
<dbReference type="Gene3D" id="2.40.420.20">
    <property type="match status" value="1"/>
</dbReference>
<dbReference type="Pfam" id="PF25917">
    <property type="entry name" value="BSH_RND"/>
    <property type="match status" value="1"/>
</dbReference>
<sequence>MRRILLISTIAFLAACSQPKDKKTELADLKKQRTELDSKIAALETEVGTKDSVETKEVSVLTLETSTFRNYVEIQGRVDAEQNVSVNPETQGIVKAVYANIGQSVSAGQVLAQIDDNVLRQSIAQLQTQIDLATNLYNRQKNLWDQKIGTEVQFLNAKTQKEGLERQMGVLRSQQSMYKIKSPISGTIEQMDLKVGQTAMPGMSAIRVVNANNLKAKALVAESYLGKIGQGDDVRVIFPDLKDSLTTKVSFASRVIDPASRSFSVEVKLPSNKKYRANMIAILKVVDYANSKALVIPVNVIQKSENGSYVFISENGKAKRAEVTIGRTIDGKSEILSGLKVGDKLIVTGAENLNEGDPVKF</sequence>
<organism evidence="4 5">
    <name type="scientific">Pedobacter insulae</name>
    <dbReference type="NCBI Taxonomy" id="414048"/>
    <lineage>
        <taxon>Bacteria</taxon>
        <taxon>Pseudomonadati</taxon>
        <taxon>Bacteroidota</taxon>
        <taxon>Sphingobacteriia</taxon>
        <taxon>Sphingobacteriales</taxon>
        <taxon>Sphingobacteriaceae</taxon>
        <taxon>Pedobacter</taxon>
    </lineage>
</organism>
<dbReference type="OrthoDB" id="9806939at2"/>
<evidence type="ECO:0000313" key="4">
    <source>
        <dbReference type="EMBL" id="SFH35821.1"/>
    </source>
</evidence>
<evidence type="ECO:0000259" key="3">
    <source>
        <dbReference type="Pfam" id="PF25989"/>
    </source>
</evidence>
<dbReference type="PANTHER" id="PTHR30469">
    <property type="entry name" value="MULTIDRUG RESISTANCE PROTEIN MDTA"/>
    <property type="match status" value="1"/>
</dbReference>
<evidence type="ECO:0000259" key="2">
    <source>
        <dbReference type="Pfam" id="PF25917"/>
    </source>
</evidence>
<accession>A0A1I2ZFC8</accession>
<dbReference type="Proteomes" id="UP000199666">
    <property type="component" value="Unassembled WGS sequence"/>
</dbReference>
<dbReference type="GO" id="GO:1990281">
    <property type="term" value="C:efflux pump complex"/>
    <property type="evidence" value="ECO:0007669"/>
    <property type="project" value="TreeGrafter"/>
</dbReference>
<name>A0A1I2ZFC8_9SPHI</name>
<dbReference type="SUPFAM" id="SSF111369">
    <property type="entry name" value="HlyD-like secretion proteins"/>
    <property type="match status" value="1"/>
</dbReference>
<dbReference type="NCBIfam" id="TIGR01730">
    <property type="entry name" value="RND_mfp"/>
    <property type="match status" value="1"/>
</dbReference>
<keyword evidence="5" id="KW-1185">Reference proteome</keyword>
<evidence type="ECO:0000313" key="5">
    <source>
        <dbReference type="Proteomes" id="UP000199666"/>
    </source>
</evidence>
<proteinExistence type="inferred from homology"/>
<dbReference type="Gene3D" id="2.40.50.100">
    <property type="match status" value="1"/>
</dbReference>
<dbReference type="AlphaFoldDB" id="A0A1I2ZFC8"/>
<feature type="domain" description="YknX-like C-terminal permuted SH3-like" evidence="3">
    <location>
        <begin position="293"/>
        <end position="360"/>
    </location>
</feature>
<dbReference type="InterPro" id="IPR006143">
    <property type="entry name" value="RND_pump_MFP"/>
</dbReference>
<feature type="domain" description="Multidrug resistance protein MdtA-like barrel-sandwich hybrid" evidence="2">
    <location>
        <begin position="83"/>
        <end position="209"/>
    </location>
</feature>
<reference evidence="4 5" key="1">
    <citation type="submission" date="2016-10" db="EMBL/GenBank/DDBJ databases">
        <authorList>
            <person name="de Groot N.N."/>
        </authorList>
    </citation>
    <scope>NUCLEOTIDE SEQUENCE [LARGE SCALE GENOMIC DNA]</scope>
    <source>
        <strain evidence="4 5">DSM 18684</strain>
    </source>
</reference>
<dbReference type="PROSITE" id="PS51257">
    <property type="entry name" value="PROKAR_LIPOPROTEIN"/>
    <property type="match status" value="1"/>
</dbReference>
<dbReference type="Pfam" id="PF25989">
    <property type="entry name" value="YknX_C"/>
    <property type="match status" value="1"/>
</dbReference>
<dbReference type="STRING" id="414048.SAMN04489864_109173"/>
<dbReference type="Gene3D" id="2.40.30.170">
    <property type="match status" value="1"/>
</dbReference>
<dbReference type="EMBL" id="FOPP01000009">
    <property type="protein sequence ID" value="SFH35821.1"/>
    <property type="molecule type" value="Genomic_DNA"/>
</dbReference>
<dbReference type="InterPro" id="IPR058637">
    <property type="entry name" value="YknX-like_C"/>
</dbReference>
<dbReference type="GO" id="GO:0015562">
    <property type="term" value="F:efflux transmembrane transporter activity"/>
    <property type="evidence" value="ECO:0007669"/>
    <property type="project" value="TreeGrafter"/>
</dbReference>
<dbReference type="RefSeq" id="WP_090996227.1">
    <property type="nucleotide sequence ID" value="NZ_FOPP01000009.1"/>
</dbReference>